<dbReference type="PANTHER" id="PTHR23077:SF117">
    <property type="entry name" value="AAA+ ATPASE DOMAIN-CONTAINING PROTEIN"/>
    <property type="match status" value="1"/>
</dbReference>
<dbReference type="InterPro" id="IPR050168">
    <property type="entry name" value="AAA_ATPase_domain"/>
</dbReference>
<dbReference type="Pfam" id="PF17862">
    <property type="entry name" value="AAA_lid_3"/>
    <property type="match status" value="1"/>
</dbReference>
<name>A0AAV2PQ93_MEGNR</name>
<proteinExistence type="predicted"/>
<dbReference type="InterPro" id="IPR003593">
    <property type="entry name" value="AAA+_ATPase"/>
</dbReference>
<feature type="non-terminal residue" evidence="2">
    <location>
        <position position="695"/>
    </location>
</feature>
<accession>A0AAV2PQ93</accession>
<comment type="caution">
    <text evidence="2">The sequence shown here is derived from an EMBL/GenBank/DDBJ whole genome shotgun (WGS) entry which is preliminary data.</text>
</comment>
<feature type="domain" description="AAA+ ATPase" evidence="1">
    <location>
        <begin position="446"/>
        <end position="600"/>
    </location>
</feature>
<dbReference type="PANTHER" id="PTHR23077">
    <property type="entry name" value="AAA-FAMILY ATPASE"/>
    <property type="match status" value="1"/>
</dbReference>
<sequence length="695" mass="77946">MDTLSKGACNYNSGPFRIAYANLRPPKEIHTKIATLIYVAVDECSSQWVSKGMQHMIYKEVAVDVFSQENRDCESLGPDRRVQFVAYESTSLHKELKNIFLIIYKNIHLKIMAYRTHQYLDTQYFSLPIGSFFGCRKYEQKKCIYEANGNFFKSIGLIFEGFILAPHVVCRMDEDKKIGVATVSGFGNKPRNLKISTKIQIFEKCLSKYFKMGSVIFFLVWLTRPKTYQLGFILISPLCVVNIRDKLVNRGRICNVLILDHMLSNKYDTRVAQIFSKRFLTIEYTQLIKNPMTSAVSREVSPSTRLDGYNVELSLGNGETVPRRPPRLGLWNYDAHVMIVRQITIFSSVFQGILGFLTIEYTQKSIIDIDSKPKSAQKPVEDEIISSMLYQSGTMTPSIHKTLDFITAKPTPMPVGGLKDVQEQLDQIFTHHTKLSWAYKKLKLKPPRGVLLYGPQGCGKTRLVASVAAKRGCTFISANASHLLSSYVGDSEKRIAALFYAARLAQPTILFIDEIDGIFGRRDTGSSGMQVNLLNELLQAMDGADVAAASLQGSQYLGNTTRNIQDGVLVCGATNHPESLDPALLRPGRFDRLVYVPLPDKTARLEILKLKTSKLNIPDEKVLEEFASKTEGWTGAELENLIRKATISSIRGGINFKNPLLAALAESELQAAFETSSPAVTEAEVERYKNFGKKL</sequence>
<protein>
    <recommendedName>
        <fullName evidence="1">AAA+ ATPase domain-containing protein</fullName>
    </recommendedName>
</protein>
<dbReference type="AlphaFoldDB" id="A0AAV2PQ93"/>
<evidence type="ECO:0000313" key="3">
    <source>
        <dbReference type="Proteomes" id="UP001497623"/>
    </source>
</evidence>
<dbReference type="InterPro" id="IPR041569">
    <property type="entry name" value="AAA_lid_3"/>
</dbReference>
<dbReference type="SUPFAM" id="SSF52540">
    <property type="entry name" value="P-loop containing nucleoside triphosphate hydrolases"/>
    <property type="match status" value="1"/>
</dbReference>
<dbReference type="Proteomes" id="UP001497623">
    <property type="component" value="Unassembled WGS sequence"/>
</dbReference>
<dbReference type="Pfam" id="PF00004">
    <property type="entry name" value="AAA"/>
    <property type="match status" value="1"/>
</dbReference>
<dbReference type="EMBL" id="CAXKWB010001000">
    <property type="protein sequence ID" value="CAL4063038.1"/>
    <property type="molecule type" value="Genomic_DNA"/>
</dbReference>
<dbReference type="GO" id="GO:0005524">
    <property type="term" value="F:ATP binding"/>
    <property type="evidence" value="ECO:0007669"/>
    <property type="project" value="InterPro"/>
</dbReference>
<dbReference type="InterPro" id="IPR027417">
    <property type="entry name" value="P-loop_NTPase"/>
</dbReference>
<dbReference type="GO" id="GO:0016887">
    <property type="term" value="F:ATP hydrolysis activity"/>
    <property type="evidence" value="ECO:0007669"/>
    <property type="project" value="InterPro"/>
</dbReference>
<evidence type="ECO:0000313" key="2">
    <source>
        <dbReference type="EMBL" id="CAL4063038.1"/>
    </source>
</evidence>
<dbReference type="InterPro" id="IPR003959">
    <property type="entry name" value="ATPase_AAA_core"/>
</dbReference>
<keyword evidence="3" id="KW-1185">Reference proteome</keyword>
<dbReference type="Gene3D" id="1.10.8.60">
    <property type="match status" value="1"/>
</dbReference>
<dbReference type="SMART" id="SM00382">
    <property type="entry name" value="AAA"/>
    <property type="match status" value="1"/>
</dbReference>
<reference evidence="2 3" key="1">
    <citation type="submission" date="2024-05" db="EMBL/GenBank/DDBJ databases">
        <authorList>
            <person name="Wallberg A."/>
        </authorList>
    </citation>
    <scope>NUCLEOTIDE SEQUENCE [LARGE SCALE GENOMIC DNA]</scope>
</reference>
<organism evidence="2 3">
    <name type="scientific">Meganyctiphanes norvegica</name>
    <name type="common">Northern krill</name>
    <name type="synonym">Thysanopoda norvegica</name>
    <dbReference type="NCBI Taxonomy" id="48144"/>
    <lineage>
        <taxon>Eukaryota</taxon>
        <taxon>Metazoa</taxon>
        <taxon>Ecdysozoa</taxon>
        <taxon>Arthropoda</taxon>
        <taxon>Crustacea</taxon>
        <taxon>Multicrustacea</taxon>
        <taxon>Malacostraca</taxon>
        <taxon>Eumalacostraca</taxon>
        <taxon>Eucarida</taxon>
        <taxon>Euphausiacea</taxon>
        <taxon>Euphausiidae</taxon>
        <taxon>Meganyctiphanes</taxon>
    </lineage>
</organism>
<gene>
    <name evidence="2" type="ORF">MNOR_LOCUS3047</name>
</gene>
<dbReference type="Gene3D" id="3.40.50.300">
    <property type="entry name" value="P-loop containing nucleotide triphosphate hydrolases"/>
    <property type="match status" value="1"/>
</dbReference>
<evidence type="ECO:0000259" key="1">
    <source>
        <dbReference type="SMART" id="SM00382"/>
    </source>
</evidence>